<evidence type="ECO:0000256" key="1">
    <source>
        <dbReference type="ARBA" id="ARBA00004651"/>
    </source>
</evidence>
<dbReference type="PANTHER" id="PTHR34390:SF1">
    <property type="entry name" value="SUCCINATE TRANSPORTER SUBUNIT YJJB-RELATED"/>
    <property type="match status" value="1"/>
</dbReference>
<dbReference type="PANTHER" id="PTHR34390">
    <property type="entry name" value="UPF0442 PROTEIN YJJB-RELATED"/>
    <property type="match status" value="1"/>
</dbReference>
<evidence type="ECO:0000256" key="8">
    <source>
        <dbReference type="SAM" id="Phobius"/>
    </source>
</evidence>
<keyword evidence="5 8" id="KW-1133">Transmembrane helix</keyword>
<dbReference type="STRING" id="1423820.FC64_GL000455"/>
<feature type="domain" description="Threonine/Serine exporter ThrE" evidence="9">
    <location>
        <begin position="15"/>
        <end position="142"/>
    </location>
</feature>
<keyword evidence="3" id="KW-0997">Cell inner membrane</keyword>
<comment type="caution">
    <text evidence="10">The sequence shown here is derived from an EMBL/GenBank/DDBJ whole genome shotgun (WGS) entry which is preliminary data.</text>
</comment>
<comment type="subcellular location">
    <subcellularLocation>
        <location evidence="1">Cell membrane</location>
        <topology evidence="1">Multi-pass membrane protein</topology>
    </subcellularLocation>
</comment>
<dbReference type="GO" id="GO:0005886">
    <property type="term" value="C:plasma membrane"/>
    <property type="evidence" value="ECO:0007669"/>
    <property type="project" value="UniProtKB-SubCell"/>
</dbReference>
<comment type="similarity">
    <text evidence="7">Belongs to the ThrE exporter (TC 2.A.79) family.</text>
</comment>
<organism evidence="10 11">
    <name type="scientific">Ligilactobacillus araffinosus DSM 20653</name>
    <dbReference type="NCBI Taxonomy" id="1423820"/>
    <lineage>
        <taxon>Bacteria</taxon>
        <taxon>Bacillati</taxon>
        <taxon>Bacillota</taxon>
        <taxon>Bacilli</taxon>
        <taxon>Lactobacillales</taxon>
        <taxon>Lactobacillaceae</taxon>
        <taxon>Ligilactobacillus</taxon>
    </lineage>
</organism>
<gene>
    <name evidence="10" type="ORF">FC64_GL000455</name>
</gene>
<evidence type="ECO:0000256" key="6">
    <source>
        <dbReference type="ARBA" id="ARBA00023136"/>
    </source>
</evidence>
<evidence type="ECO:0000256" key="3">
    <source>
        <dbReference type="ARBA" id="ARBA00022519"/>
    </source>
</evidence>
<dbReference type="RefSeq" id="WP_057906047.1">
    <property type="nucleotide sequence ID" value="NZ_AYYZ01000002.1"/>
</dbReference>
<dbReference type="Pfam" id="PF12821">
    <property type="entry name" value="ThrE_2"/>
    <property type="match status" value="1"/>
</dbReference>
<keyword evidence="2" id="KW-1003">Cell membrane</keyword>
<dbReference type="InterPro" id="IPR024528">
    <property type="entry name" value="ThrE_2"/>
</dbReference>
<feature type="transmembrane region" description="Helical" evidence="8">
    <location>
        <begin position="119"/>
        <end position="139"/>
    </location>
</feature>
<dbReference type="AlphaFoldDB" id="A0A0R1ZFA6"/>
<evidence type="ECO:0000313" key="11">
    <source>
        <dbReference type="Proteomes" id="UP000051291"/>
    </source>
</evidence>
<sequence length="158" mass="17030">MNILPITGYGLLVHFLFSYIATMGFGILINIPHNALLGCGAVGSLGWMTYILIFHAHLGTMLANLSGALVVGLGAAIMARAKKMPMILFNVPGMVPLVPGSQSYKAIYNFAFGRNSVALHYLVQIAMIAGAIAMGFFLAEMITRMYYRIKGSVKNKAI</sequence>
<keyword evidence="11" id="KW-1185">Reference proteome</keyword>
<name>A0A0R1ZFA6_9LACO</name>
<feature type="transmembrane region" description="Helical" evidence="8">
    <location>
        <begin position="61"/>
        <end position="79"/>
    </location>
</feature>
<evidence type="ECO:0000259" key="9">
    <source>
        <dbReference type="Pfam" id="PF12821"/>
    </source>
</evidence>
<evidence type="ECO:0000256" key="5">
    <source>
        <dbReference type="ARBA" id="ARBA00022989"/>
    </source>
</evidence>
<dbReference type="PATRIC" id="fig|1423820.4.peg.456"/>
<evidence type="ECO:0000313" key="10">
    <source>
        <dbReference type="EMBL" id="KRM53543.1"/>
    </source>
</evidence>
<feature type="transmembrane region" description="Helical" evidence="8">
    <location>
        <begin position="6"/>
        <end position="28"/>
    </location>
</feature>
<protein>
    <submittedName>
        <fullName evidence="10">Putative membrane spanning protein</fullName>
    </submittedName>
</protein>
<feature type="transmembrane region" description="Helical" evidence="8">
    <location>
        <begin position="35"/>
        <end position="55"/>
    </location>
</feature>
<evidence type="ECO:0000256" key="7">
    <source>
        <dbReference type="ARBA" id="ARBA00034125"/>
    </source>
</evidence>
<proteinExistence type="inferred from homology"/>
<dbReference type="Proteomes" id="UP000051291">
    <property type="component" value="Unassembled WGS sequence"/>
</dbReference>
<keyword evidence="6 8" id="KW-0472">Membrane</keyword>
<dbReference type="InterPro" id="IPR050539">
    <property type="entry name" value="ThrE_Dicarb/AminoAcid_Exp"/>
</dbReference>
<dbReference type="GO" id="GO:0015744">
    <property type="term" value="P:succinate transport"/>
    <property type="evidence" value="ECO:0007669"/>
    <property type="project" value="TreeGrafter"/>
</dbReference>
<dbReference type="EMBL" id="AYYZ01000002">
    <property type="protein sequence ID" value="KRM53543.1"/>
    <property type="molecule type" value="Genomic_DNA"/>
</dbReference>
<accession>A0A0R1ZFA6</accession>
<keyword evidence="4 8" id="KW-0812">Transmembrane</keyword>
<evidence type="ECO:0000256" key="2">
    <source>
        <dbReference type="ARBA" id="ARBA00022475"/>
    </source>
</evidence>
<reference evidence="10 11" key="1">
    <citation type="journal article" date="2015" name="Genome Announc.">
        <title>Expanding the biotechnology potential of lactobacilli through comparative genomics of 213 strains and associated genera.</title>
        <authorList>
            <person name="Sun Z."/>
            <person name="Harris H.M."/>
            <person name="McCann A."/>
            <person name="Guo C."/>
            <person name="Argimon S."/>
            <person name="Zhang W."/>
            <person name="Yang X."/>
            <person name="Jeffery I.B."/>
            <person name="Cooney J.C."/>
            <person name="Kagawa T.F."/>
            <person name="Liu W."/>
            <person name="Song Y."/>
            <person name="Salvetti E."/>
            <person name="Wrobel A."/>
            <person name="Rasinkangas P."/>
            <person name="Parkhill J."/>
            <person name="Rea M.C."/>
            <person name="O'Sullivan O."/>
            <person name="Ritari J."/>
            <person name="Douillard F.P."/>
            <person name="Paul Ross R."/>
            <person name="Yang R."/>
            <person name="Briner A.E."/>
            <person name="Felis G.E."/>
            <person name="de Vos W.M."/>
            <person name="Barrangou R."/>
            <person name="Klaenhammer T.R."/>
            <person name="Caufield P.W."/>
            <person name="Cui Y."/>
            <person name="Zhang H."/>
            <person name="O'Toole P.W."/>
        </authorList>
    </citation>
    <scope>NUCLEOTIDE SEQUENCE [LARGE SCALE GENOMIC DNA]</scope>
    <source>
        <strain evidence="10 11">DSM 20653</strain>
    </source>
</reference>
<evidence type="ECO:0000256" key="4">
    <source>
        <dbReference type="ARBA" id="ARBA00022692"/>
    </source>
</evidence>